<dbReference type="Proteomes" id="UP000264779">
    <property type="component" value="Unassembled WGS sequence"/>
</dbReference>
<comment type="caution">
    <text evidence="1">The sequence shown here is derived from an EMBL/GenBank/DDBJ whole genome shotgun (WGS) entry which is preliminary data.</text>
</comment>
<reference evidence="1 2" key="1">
    <citation type="journal article" date="2018" name="Nat. Biotechnol.">
        <title>A standardized bacterial taxonomy based on genome phylogeny substantially revises the tree of life.</title>
        <authorList>
            <person name="Parks D.H."/>
            <person name="Chuvochina M."/>
            <person name="Waite D.W."/>
            <person name="Rinke C."/>
            <person name="Skarshewski A."/>
            <person name="Chaumeil P.A."/>
            <person name="Hugenholtz P."/>
        </authorList>
    </citation>
    <scope>NUCLEOTIDE SEQUENCE [LARGE SCALE GENOMIC DNA]</scope>
    <source>
        <strain evidence="1">UBA11621</strain>
    </source>
</reference>
<sequence length="91" mass="10254">MVWQKQVVGRRPLLPYHRLSAPITHKDRENAKGKTRLSHVVQRWDVVAPSTGRQARCVSGSNPKGENRPLFGLVECEAVQNGAKRNALPFR</sequence>
<evidence type="ECO:0000313" key="1">
    <source>
        <dbReference type="EMBL" id="HBU51351.1"/>
    </source>
</evidence>
<proteinExistence type="predicted"/>
<name>A0A358DYJ5_9ALTE</name>
<organism evidence="1 2">
    <name type="scientific">Alteromonas australica</name>
    <dbReference type="NCBI Taxonomy" id="589873"/>
    <lineage>
        <taxon>Bacteria</taxon>
        <taxon>Pseudomonadati</taxon>
        <taxon>Pseudomonadota</taxon>
        <taxon>Gammaproteobacteria</taxon>
        <taxon>Alteromonadales</taxon>
        <taxon>Alteromonadaceae</taxon>
        <taxon>Alteromonas/Salinimonas group</taxon>
        <taxon>Alteromonas</taxon>
    </lineage>
</organism>
<evidence type="ECO:0000313" key="2">
    <source>
        <dbReference type="Proteomes" id="UP000264779"/>
    </source>
</evidence>
<accession>A0A358DYJ5</accession>
<gene>
    <name evidence="1" type="ORF">DEB45_08815</name>
</gene>
<dbReference type="AlphaFoldDB" id="A0A358DYJ5"/>
<protein>
    <submittedName>
        <fullName evidence="1">Uncharacterized protein</fullName>
    </submittedName>
</protein>
<dbReference type="EMBL" id="DONK01000128">
    <property type="protein sequence ID" value="HBU51351.1"/>
    <property type="molecule type" value="Genomic_DNA"/>
</dbReference>